<sequence length="267" mass="28282">MILVTGATGTIGRHVVRLLTERGLPHRAMSRRALPGGVRADFTDPDSLARALAGVDAVFLLSAPPEPTADHEIALTTAARSAGVRKIVKLSAIGSGALFEGATVGWWHLAAEEAIEASGLAWTMLRPPSFASNFLWYRPLIEAGEPIPNLTGDARQAVVDPRDVAAAAVTALTDPAHDGQRYDLTGPAPLSFPEQAATLAAVLGRPVRVTEVDRLDQLPAGMATGVGWARSGGADYVTEHLPRILGRPAGSFERWVRDHRREFAAAA</sequence>
<dbReference type="Proteomes" id="UP001183410">
    <property type="component" value="Unassembled WGS sequence"/>
</dbReference>
<accession>A0ABU2JY38</accession>
<dbReference type="Gene3D" id="3.90.25.10">
    <property type="entry name" value="UDP-galactose 4-epimerase, domain 1"/>
    <property type="match status" value="1"/>
</dbReference>
<dbReference type="Pfam" id="PF13460">
    <property type="entry name" value="NAD_binding_10"/>
    <property type="match status" value="1"/>
</dbReference>
<gene>
    <name evidence="2" type="ORF">RM844_26855</name>
</gene>
<evidence type="ECO:0000313" key="3">
    <source>
        <dbReference type="Proteomes" id="UP001183410"/>
    </source>
</evidence>
<comment type="caution">
    <text evidence="2">The sequence shown here is derived from an EMBL/GenBank/DDBJ whole genome shotgun (WGS) entry which is preliminary data.</text>
</comment>
<dbReference type="RefSeq" id="WP_311669986.1">
    <property type="nucleotide sequence ID" value="NZ_JAVREO010000021.1"/>
</dbReference>
<dbReference type="InterPro" id="IPR051604">
    <property type="entry name" value="Ergot_Alk_Oxidoreductase"/>
</dbReference>
<dbReference type="EMBL" id="JAVREO010000021">
    <property type="protein sequence ID" value="MDT0269905.1"/>
    <property type="molecule type" value="Genomic_DNA"/>
</dbReference>
<dbReference type="InterPro" id="IPR016040">
    <property type="entry name" value="NAD(P)-bd_dom"/>
</dbReference>
<dbReference type="InterPro" id="IPR036291">
    <property type="entry name" value="NAD(P)-bd_dom_sf"/>
</dbReference>
<protein>
    <submittedName>
        <fullName evidence="2">NAD(P)H-binding protein</fullName>
    </submittedName>
</protein>
<evidence type="ECO:0000259" key="1">
    <source>
        <dbReference type="Pfam" id="PF13460"/>
    </source>
</evidence>
<dbReference type="PANTHER" id="PTHR43162">
    <property type="match status" value="1"/>
</dbReference>
<reference evidence="3" key="1">
    <citation type="submission" date="2023-07" db="EMBL/GenBank/DDBJ databases">
        <title>30 novel species of actinomycetes from the DSMZ collection.</title>
        <authorList>
            <person name="Nouioui I."/>
        </authorList>
    </citation>
    <scope>NUCLEOTIDE SEQUENCE [LARGE SCALE GENOMIC DNA]</scope>
    <source>
        <strain evidence="3">DSM 44915</strain>
    </source>
</reference>
<organism evidence="2 3">
    <name type="scientific">Streptomyces chisholmiae</name>
    <dbReference type="NCBI Taxonomy" id="3075540"/>
    <lineage>
        <taxon>Bacteria</taxon>
        <taxon>Bacillati</taxon>
        <taxon>Actinomycetota</taxon>
        <taxon>Actinomycetes</taxon>
        <taxon>Kitasatosporales</taxon>
        <taxon>Streptomycetaceae</taxon>
        <taxon>Streptomyces</taxon>
    </lineage>
</organism>
<keyword evidence="3" id="KW-1185">Reference proteome</keyword>
<name>A0ABU2JY38_9ACTN</name>
<dbReference type="SUPFAM" id="SSF51735">
    <property type="entry name" value="NAD(P)-binding Rossmann-fold domains"/>
    <property type="match status" value="1"/>
</dbReference>
<proteinExistence type="predicted"/>
<dbReference type="PANTHER" id="PTHR43162:SF1">
    <property type="entry name" value="PRESTALK A DIFFERENTIATION PROTEIN A"/>
    <property type="match status" value="1"/>
</dbReference>
<evidence type="ECO:0000313" key="2">
    <source>
        <dbReference type="EMBL" id="MDT0269905.1"/>
    </source>
</evidence>
<feature type="domain" description="NAD(P)-binding" evidence="1">
    <location>
        <begin position="6"/>
        <end position="175"/>
    </location>
</feature>
<dbReference type="Gene3D" id="3.40.50.720">
    <property type="entry name" value="NAD(P)-binding Rossmann-like Domain"/>
    <property type="match status" value="1"/>
</dbReference>